<dbReference type="Proteomes" id="UP000836841">
    <property type="component" value="Chromosome 2"/>
</dbReference>
<organism evidence="2 3">
    <name type="scientific">Thlaspi arvense</name>
    <name type="common">Field penny-cress</name>
    <dbReference type="NCBI Taxonomy" id="13288"/>
    <lineage>
        <taxon>Eukaryota</taxon>
        <taxon>Viridiplantae</taxon>
        <taxon>Streptophyta</taxon>
        <taxon>Embryophyta</taxon>
        <taxon>Tracheophyta</taxon>
        <taxon>Spermatophyta</taxon>
        <taxon>Magnoliopsida</taxon>
        <taxon>eudicotyledons</taxon>
        <taxon>Gunneridae</taxon>
        <taxon>Pentapetalae</taxon>
        <taxon>rosids</taxon>
        <taxon>malvids</taxon>
        <taxon>Brassicales</taxon>
        <taxon>Brassicaceae</taxon>
        <taxon>Thlaspideae</taxon>
        <taxon>Thlaspi</taxon>
    </lineage>
</organism>
<dbReference type="AlphaFoldDB" id="A0AAU9RR98"/>
<keyword evidence="3" id="KW-1185">Reference proteome</keyword>
<sequence length="84" mass="9407">MAASKTTMMILLVAVIFSCVWISNARKVMKHQRNVECVGTCSPTSRHLNQYFGSCFKDEDCLNSCFQSCKSLKCTNHECICGDC</sequence>
<reference evidence="2 3" key="1">
    <citation type="submission" date="2022-03" db="EMBL/GenBank/DDBJ databases">
        <authorList>
            <person name="Nunn A."/>
            <person name="Chopra R."/>
            <person name="Nunn A."/>
            <person name="Contreras Garrido A."/>
        </authorList>
    </citation>
    <scope>NUCLEOTIDE SEQUENCE [LARGE SCALE GENOMIC DNA]</scope>
</reference>
<name>A0AAU9RR98_THLAR</name>
<accession>A0AAU9RR98</accession>
<protein>
    <recommendedName>
        <fullName evidence="4">Defensin-like protein</fullName>
    </recommendedName>
</protein>
<proteinExistence type="predicted"/>
<keyword evidence="1" id="KW-0732">Signal</keyword>
<evidence type="ECO:0000313" key="2">
    <source>
        <dbReference type="EMBL" id="CAH2048286.1"/>
    </source>
</evidence>
<evidence type="ECO:0008006" key="4">
    <source>
        <dbReference type="Google" id="ProtNLM"/>
    </source>
</evidence>
<gene>
    <name evidence="2" type="ORF">TAV2_LOCUS7057</name>
</gene>
<feature type="chain" id="PRO_5043975816" description="Defensin-like protein" evidence="1">
    <location>
        <begin position="26"/>
        <end position="84"/>
    </location>
</feature>
<evidence type="ECO:0000313" key="3">
    <source>
        <dbReference type="Proteomes" id="UP000836841"/>
    </source>
</evidence>
<feature type="signal peptide" evidence="1">
    <location>
        <begin position="1"/>
        <end position="25"/>
    </location>
</feature>
<dbReference type="EMBL" id="OU466858">
    <property type="protein sequence ID" value="CAH2048286.1"/>
    <property type="molecule type" value="Genomic_DNA"/>
</dbReference>
<evidence type="ECO:0000256" key="1">
    <source>
        <dbReference type="SAM" id="SignalP"/>
    </source>
</evidence>
<dbReference type="PROSITE" id="PS51257">
    <property type="entry name" value="PROKAR_LIPOPROTEIN"/>
    <property type="match status" value="1"/>
</dbReference>